<geneLocation type="plastid" evidence="1"/>
<protein>
    <submittedName>
        <fullName evidence="1">Uncharacterized protein</fullName>
    </submittedName>
</protein>
<reference evidence="1" key="1">
    <citation type="journal article" date="2014" name="Proc. Natl. Acad. Sci. U.S.A.">
        <title>The dynamic history of plastid genomes in the Campanulaceae sensu lato is unique among angiosperms.</title>
        <authorList>
            <person name="Knox E.B."/>
        </authorList>
    </citation>
    <scope>NUCLEOTIDE SEQUENCE</scope>
</reference>
<gene>
    <name evidence="1" type="primary">ORF128</name>
    <name evidence="1" type="ORF">Lo_lxa1Pt0574</name>
</gene>
<dbReference type="RefSeq" id="YP_009435056.1">
    <property type="nucleotide sequence ID" value="NC_036074.1"/>
</dbReference>
<name>A0A291EYZ3_9ASTR</name>
<organism evidence="1">
    <name type="scientific">Lobelia laxa</name>
    <dbReference type="NCBI Taxonomy" id="2041130"/>
    <lineage>
        <taxon>Eukaryota</taxon>
        <taxon>Viridiplantae</taxon>
        <taxon>Streptophyta</taxon>
        <taxon>Embryophyta</taxon>
        <taxon>Tracheophyta</taxon>
        <taxon>Spermatophyta</taxon>
        <taxon>Magnoliopsida</taxon>
        <taxon>eudicotyledons</taxon>
        <taxon>Gunneridae</taxon>
        <taxon>Pentapetalae</taxon>
        <taxon>asterids</taxon>
        <taxon>campanulids</taxon>
        <taxon>Asterales</taxon>
        <taxon>Campanulaceae</taxon>
        <taxon>Lobelia</taxon>
    </lineage>
</organism>
<sequence length="128" mass="14676">MKRKDSADLNKVVNVFLEDVTIPIPSPGSENGAPFKSLKEEWSAAVNAAELEGERFIDKNKTLFAKNFTTRFTTLLCIFYYSTRVEATLDLQLKYYKLLSLDVARLLPSVVKMAYWNSVTRHFLPFTM</sequence>
<accession>A0A291EYZ3</accession>
<reference evidence="1" key="2">
    <citation type="submission" date="2017-08" db="EMBL/GenBank/DDBJ databases">
        <authorList>
            <person name="Knox E.B."/>
        </authorList>
    </citation>
    <scope>NUCLEOTIDE SEQUENCE</scope>
</reference>
<dbReference type="AlphaFoldDB" id="A0A291EYZ3"/>
<dbReference type="GeneID" id="34727008"/>
<dbReference type="EMBL" id="MF770607">
    <property type="protein sequence ID" value="ATG25058.1"/>
    <property type="molecule type" value="Genomic_DNA"/>
</dbReference>
<evidence type="ECO:0000313" key="1">
    <source>
        <dbReference type="EMBL" id="ATG25058.1"/>
    </source>
</evidence>
<keyword evidence="1" id="KW-0934">Plastid</keyword>
<proteinExistence type="predicted"/>